<keyword evidence="2" id="KW-1185">Reference proteome</keyword>
<sequence>MSAVTGDDARRPDGGGADVDIAAFAPTALTAGAILPQEARRTLQSADGLPGAVVDAERDGWATPEIPVLVRGRGRSRARIVPLAWLGDPAVYNPHADPGQIAVFASSLQSAGMYWSGPWRVLDELESEGLDSVGSYLAALQEAGVHRADIWRYSESEGLVLAWAGDELAGTMSLALHVVPVSWVTAMPRGASKRRARDWEPVYGIDLRWSWADVVALHAERVARAAAAPTPSSPGST</sequence>
<dbReference type="RefSeq" id="WP_208045362.1">
    <property type="nucleotide sequence ID" value="NZ_JAGDYL010000007.1"/>
</dbReference>
<proteinExistence type="predicted"/>
<protein>
    <submittedName>
        <fullName evidence="1">Uncharacterized protein</fullName>
    </submittedName>
</protein>
<dbReference type="Proteomes" id="UP000664398">
    <property type="component" value="Unassembled WGS sequence"/>
</dbReference>
<reference evidence="1" key="1">
    <citation type="submission" date="2021-03" db="EMBL/GenBank/DDBJ databases">
        <title>Leucobacter chromiisoli sp. nov., isolated from chromium-containing soil of chemical plant.</title>
        <authorList>
            <person name="Xu Z."/>
        </authorList>
    </citation>
    <scope>NUCLEOTIDE SEQUENCE</scope>
    <source>
        <strain evidence="1">A2</strain>
    </source>
</reference>
<comment type="caution">
    <text evidence="1">The sequence shown here is derived from an EMBL/GenBank/DDBJ whole genome shotgun (WGS) entry which is preliminary data.</text>
</comment>
<accession>A0A939RTV0</accession>
<dbReference type="AlphaFoldDB" id="A0A939RTV0"/>
<name>A0A939RTV0_9MICO</name>
<evidence type="ECO:0000313" key="2">
    <source>
        <dbReference type="Proteomes" id="UP000664398"/>
    </source>
</evidence>
<evidence type="ECO:0000313" key="1">
    <source>
        <dbReference type="EMBL" id="MBO1804875.1"/>
    </source>
</evidence>
<gene>
    <name evidence="1" type="ORF">J4H91_06030</name>
</gene>
<dbReference type="EMBL" id="JAGDYL010000007">
    <property type="protein sequence ID" value="MBO1804875.1"/>
    <property type="molecule type" value="Genomic_DNA"/>
</dbReference>
<organism evidence="1 2">
    <name type="scientific">Leucobacter ruminantium</name>
    <dbReference type="NCBI Taxonomy" id="1289170"/>
    <lineage>
        <taxon>Bacteria</taxon>
        <taxon>Bacillati</taxon>
        <taxon>Actinomycetota</taxon>
        <taxon>Actinomycetes</taxon>
        <taxon>Micrococcales</taxon>
        <taxon>Microbacteriaceae</taxon>
        <taxon>Leucobacter</taxon>
    </lineage>
</organism>